<dbReference type="AlphaFoldDB" id="A0AAF5CV70"/>
<comment type="similarity">
    <text evidence="2 7">Belongs to the profilin family.</text>
</comment>
<dbReference type="WBParaSite" id="TCONS_00002176.p1">
    <property type="protein sequence ID" value="TCONS_00002176.p1"/>
    <property type="gene ID" value="XLOC_002067"/>
</dbReference>
<evidence type="ECO:0000313" key="9">
    <source>
        <dbReference type="WBParaSite" id="TCONS_00002176.p1"/>
    </source>
</evidence>
<dbReference type="FunFam" id="3.30.450.30:FF:000020">
    <property type="entry name" value="Profilin"/>
    <property type="match status" value="1"/>
</dbReference>
<keyword evidence="6" id="KW-0206">Cytoskeleton</keyword>
<dbReference type="PANTHER" id="PTHR11604:SF6">
    <property type="entry name" value="PROFILIN-1"/>
    <property type="match status" value="1"/>
</dbReference>
<dbReference type="GO" id="GO:0003785">
    <property type="term" value="F:actin monomer binding"/>
    <property type="evidence" value="ECO:0007669"/>
    <property type="project" value="TreeGrafter"/>
</dbReference>
<evidence type="ECO:0000256" key="2">
    <source>
        <dbReference type="ARBA" id="ARBA00010058"/>
    </source>
</evidence>
<accession>A0AAF5CV70</accession>
<evidence type="ECO:0000256" key="1">
    <source>
        <dbReference type="ARBA" id="ARBA00004245"/>
    </source>
</evidence>
<dbReference type="CDD" id="cd00148">
    <property type="entry name" value="PROF"/>
    <property type="match status" value="1"/>
</dbReference>
<sequence length="165" mass="18016">MAKSFSMTSVLFLMPRWCTQQLKVNDLILIIIIMSGWNAYIDNLMSSSDGIRKAAIIGYPDASVWAHSEGAALFNVIEPELKKFAGLFDNIAAVPTTGADLEGIHYIVPRTEENLIFGKKDKSGFFAAKTKSAILIAVYEGENAVGSEVRSAVEKLANYLTDSGY</sequence>
<dbReference type="SMART" id="SM00392">
    <property type="entry name" value="PROF"/>
    <property type="match status" value="1"/>
</dbReference>
<dbReference type="Pfam" id="PF00235">
    <property type="entry name" value="Profilin"/>
    <property type="match status" value="1"/>
</dbReference>
<comment type="subcellular location">
    <subcellularLocation>
        <location evidence="1">Cytoplasm</location>
        <location evidence="1">Cytoskeleton</location>
    </subcellularLocation>
</comment>
<evidence type="ECO:0000313" key="8">
    <source>
        <dbReference type="Proteomes" id="UP000035681"/>
    </source>
</evidence>
<dbReference type="InterPro" id="IPR036140">
    <property type="entry name" value="PFN_sf"/>
</dbReference>
<evidence type="ECO:0000256" key="4">
    <source>
        <dbReference type="ARBA" id="ARBA00022490"/>
    </source>
</evidence>
<dbReference type="GO" id="GO:0005856">
    <property type="term" value="C:cytoskeleton"/>
    <property type="evidence" value="ECO:0007669"/>
    <property type="project" value="UniProtKB-SubCell"/>
</dbReference>
<dbReference type="SUPFAM" id="SSF55770">
    <property type="entry name" value="Profilin (actin-binding protein)"/>
    <property type="match status" value="1"/>
</dbReference>
<keyword evidence="5 7" id="KW-0009">Actin-binding</keyword>
<proteinExistence type="inferred from homology"/>
<dbReference type="GO" id="GO:0005938">
    <property type="term" value="C:cell cortex"/>
    <property type="evidence" value="ECO:0007669"/>
    <property type="project" value="TreeGrafter"/>
</dbReference>
<comment type="subunit">
    <text evidence="3">Occurs in many kinds of cells as a complex with monomeric actin in a 1:1 ratio.</text>
</comment>
<name>A0AAF5CV70_STRER</name>
<keyword evidence="4" id="KW-0963">Cytoplasm</keyword>
<evidence type="ECO:0000256" key="5">
    <source>
        <dbReference type="ARBA" id="ARBA00023203"/>
    </source>
</evidence>
<reference evidence="9" key="1">
    <citation type="submission" date="2024-02" db="UniProtKB">
        <authorList>
            <consortium name="WormBaseParasite"/>
        </authorList>
    </citation>
    <scope>IDENTIFICATION</scope>
</reference>
<organism evidence="8 9">
    <name type="scientific">Strongyloides stercoralis</name>
    <name type="common">Threadworm</name>
    <dbReference type="NCBI Taxonomy" id="6248"/>
    <lineage>
        <taxon>Eukaryota</taxon>
        <taxon>Metazoa</taxon>
        <taxon>Ecdysozoa</taxon>
        <taxon>Nematoda</taxon>
        <taxon>Chromadorea</taxon>
        <taxon>Rhabditida</taxon>
        <taxon>Tylenchina</taxon>
        <taxon>Panagrolaimomorpha</taxon>
        <taxon>Strongyloidoidea</taxon>
        <taxon>Strongyloididae</taxon>
        <taxon>Strongyloides</taxon>
    </lineage>
</organism>
<dbReference type="PANTHER" id="PTHR11604">
    <property type="entry name" value="PROFILIN"/>
    <property type="match status" value="1"/>
</dbReference>
<dbReference type="InterPro" id="IPR005455">
    <property type="entry name" value="PFN_euk"/>
</dbReference>
<evidence type="ECO:0000256" key="6">
    <source>
        <dbReference type="ARBA" id="ARBA00023212"/>
    </source>
</evidence>
<protein>
    <recommendedName>
        <fullName evidence="7">Profilin</fullName>
    </recommendedName>
</protein>
<dbReference type="InterPro" id="IPR048278">
    <property type="entry name" value="PFN"/>
</dbReference>
<evidence type="ECO:0000256" key="7">
    <source>
        <dbReference type="RuleBase" id="RU003909"/>
    </source>
</evidence>
<evidence type="ECO:0000256" key="3">
    <source>
        <dbReference type="ARBA" id="ARBA00011583"/>
    </source>
</evidence>
<dbReference type="Gene3D" id="3.30.450.30">
    <property type="entry name" value="Dynein light chain 2a, cytoplasmic"/>
    <property type="match status" value="1"/>
</dbReference>
<dbReference type="Proteomes" id="UP000035681">
    <property type="component" value="Unplaced"/>
</dbReference>
<keyword evidence="8" id="KW-1185">Reference proteome</keyword>